<keyword evidence="4 5" id="KW-0975">Bacterial flagellum</keyword>
<dbReference type="AlphaFoldDB" id="A0A9X3TWH0"/>
<dbReference type="PANTHER" id="PTHR30435">
    <property type="entry name" value="FLAGELLAR PROTEIN"/>
    <property type="match status" value="1"/>
</dbReference>
<dbReference type="InterPro" id="IPR020013">
    <property type="entry name" value="Flagellar_FlgE/F/G"/>
</dbReference>
<comment type="similarity">
    <text evidence="2 5">Belongs to the flagella basal body rod proteins family.</text>
</comment>
<dbReference type="Gene3D" id="2.60.98.20">
    <property type="entry name" value="Flagellar hook protein FlgE"/>
    <property type="match status" value="1"/>
</dbReference>
<dbReference type="Proteomes" id="UP001141619">
    <property type="component" value="Unassembled WGS sequence"/>
</dbReference>
<evidence type="ECO:0000259" key="9">
    <source>
        <dbReference type="Pfam" id="PF22692"/>
    </source>
</evidence>
<dbReference type="SUPFAM" id="SSF117143">
    <property type="entry name" value="Flagellar hook protein flgE"/>
    <property type="match status" value="1"/>
</dbReference>
<feature type="domain" description="Flagellar hook protein FlgE D2" evidence="8">
    <location>
        <begin position="208"/>
        <end position="328"/>
    </location>
</feature>
<keyword evidence="10" id="KW-0282">Flagellum</keyword>
<name>A0A9X3TWH0_9PROT</name>
<dbReference type="NCBIfam" id="TIGR03506">
    <property type="entry name" value="FlgEFG_subfam"/>
    <property type="match status" value="1"/>
</dbReference>
<proteinExistence type="inferred from homology"/>
<feature type="domain" description="Flagellar basal-body/hook protein C-terminal" evidence="7">
    <location>
        <begin position="405"/>
        <end position="447"/>
    </location>
</feature>
<evidence type="ECO:0000256" key="5">
    <source>
        <dbReference type="RuleBase" id="RU362116"/>
    </source>
</evidence>
<dbReference type="Pfam" id="PF00460">
    <property type="entry name" value="Flg_bb_rod"/>
    <property type="match status" value="1"/>
</dbReference>
<dbReference type="GO" id="GO:0009424">
    <property type="term" value="C:bacterial-type flagellum hook"/>
    <property type="evidence" value="ECO:0007669"/>
    <property type="project" value="TreeGrafter"/>
</dbReference>
<accession>A0A9X3TWH0</accession>
<keyword evidence="10" id="KW-0966">Cell projection</keyword>
<evidence type="ECO:0000313" key="11">
    <source>
        <dbReference type="Proteomes" id="UP001141619"/>
    </source>
</evidence>
<dbReference type="InterPro" id="IPR011491">
    <property type="entry name" value="FlgE_D2"/>
</dbReference>
<dbReference type="RefSeq" id="WP_274942716.1">
    <property type="nucleotide sequence ID" value="NZ_JANWOI010000001.1"/>
</dbReference>
<dbReference type="Pfam" id="PF06429">
    <property type="entry name" value="Flg_bbr_C"/>
    <property type="match status" value="1"/>
</dbReference>
<dbReference type="InterPro" id="IPR053967">
    <property type="entry name" value="LlgE_F_G-like_D1"/>
</dbReference>
<evidence type="ECO:0000259" key="8">
    <source>
        <dbReference type="Pfam" id="PF07559"/>
    </source>
</evidence>
<gene>
    <name evidence="10" type="ORF">NYP16_03475</name>
</gene>
<dbReference type="PANTHER" id="PTHR30435:SF1">
    <property type="entry name" value="FLAGELLAR HOOK PROTEIN FLGE"/>
    <property type="match status" value="1"/>
</dbReference>
<dbReference type="Pfam" id="PF07559">
    <property type="entry name" value="FlgE_D2"/>
    <property type="match status" value="1"/>
</dbReference>
<dbReference type="GO" id="GO:0005829">
    <property type="term" value="C:cytosol"/>
    <property type="evidence" value="ECO:0007669"/>
    <property type="project" value="TreeGrafter"/>
</dbReference>
<evidence type="ECO:0000256" key="1">
    <source>
        <dbReference type="ARBA" id="ARBA00004117"/>
    </source>
</evidence>
<organism evidence="10 11">
    <name type="scientific">Govanella unica</name>
    <dbReference type="NCBI Taxonomy" id="2975056"/>
    <lineage>
        <taxon>Bacteria</taxon>
        <taxon>Pseudomonadati</taxon>
        <taxon>Pseudomonadota</taxon>
        <taxon>Alphaproteobacteria</taxon>
        <taxon>Emcibacterales</taxon>
        <taxon>Govanellaceae</taxon>
        <taxon>Govanella</taxon>
    </lineage>
</organism>
<keyword evidence="11" id="KW-1185">Reference proteome</keyword>
<dbReference type="GO" id="GO:0071978">
    <property type="term" value="P:bacterial-type flagellum-dependent swarming motility"/>
    <property type="evidence" value="ECO:0007669"/>
    <property type="project" value="TreeGrafter"/>
</dbReference>
<dbReference type="InterPro" id="IPR037925">
    <property type="entry name" value="FlgE/F/G-like"/>
</dbReference>
<dbReference type="InterPro" id="IPR001444">
    <property type="entry name" value="Flag_bb_rod_N"/>
</dbReference>
<evidence type="ECO:0000256" key="2">
    <source>
        <dbReference type="ARBA" id="ARBA00009677"/>
    </source>
</evidence>
<dbReference type="Pfam" id="PF22692">
    <property type="entry name" value="LlgE_F_G_D1"/>
    <property type="match status" value="1"/>
</dbReference>
<feature type="domain" description="Flagellar basal body rod protein N-terminal" evidence="6">
    <location>
        <begin position="7"/>
        <end position="37"/>
    </location>
</feature>
<dbReference type="EMBL" id="JANWOI010000001">
    <property type="protein sequence ID" value="MDA5193018.1"/>
    <property type="molecule type" value="Genomic_DNA"/>
</dbReference>
<dbReference type="GO" id="GO:0009425">
    <property type="term" value="C:bacterial-type flagellum basal body"/>
    <property type="evidence" value="ECO:0007669"/>
    <property type="project" value="UniProtKB-SubCell"/>
</dbReference>
<sequence length="449" mass="46976">MSLYAALYSGVSGLGAYSSALGMISDNITNINTVGYKETRARFSTLVTETRSANRYSPGGVQVLPQNLISKQGLLQSSSSATDLSIDGAGFFVVRQDTKNNEAVAFTRAGSFTPDAAGFLRNTAGQYLLGFPLDEEGNPPSTRSTEQLVPITISGLTGTAQATTKIDPLRGNLQSSQPVSSDVTGGIYDMTDPTKNMAGNGVAPDFVRNIQVFDSMGTPHNLTFGFLKSAATNEWNVEVWSTDGQNVTPLPGGQIASGTLAFNSDGSLNKVGSSPALLGALNVDWNSASGAAKAANSTIALNWGSNGDVDGFTQFDTNSTLISSSINGARFGNVNGVSISKDGTVTALFDNGLQRQVYQLPIAVFQNPDGLTRRQGNSYSMSDDSGVFTLQVAGDGGSGAVAPSTLEASTVDLAREFSELITVQRGFSASTKVITTADQMLDELNNIKR</sequence>
<keyword evidence="10" id="KW-0969">Cilium</keyword>
<reference evidence="10" key="2">
    <citation type="journal article" date="2023" name="Syst. Appl. Microbiol.">
        <title>Govania unica gen. nov., sp. nov., a rare biosphere bacterium that represents a novel family in the class Alphaproteobacteria.</title>
        <authorList>
            <person name="Vandamme P."/>
            <person name="Peeters C."/>
            <person name="Hettiarachchi A."/>
            <person name="Cnockaert M."/>
            <person name="Carlier A."/>
        </authorList>
    </citation>
    <scope>NUCLEOTIDE SEQUENCE</scope>
    <source>
        <strain evidence="10">LMG 31809</strain>
    </source>
</reference>
<evidence type="ECO:0000313" key="10">
    <source>
        <dbReference type="EMBL" id="MDA5193018.1"/>
    </source>
</evidence>
<dbReference type="InterPro" id="IPR010930">
    <property type="entry name" value="Flg_bb/hook_C_dom"/>
</dbReference>
<evidence type="ECO:0000259" key="7">
    <source>
        <dbReference type="Pfam" id="PF06429"/>
    </source>
</evidence>
<feature type="domain" description="Flagellar hook protein FlgE/F/G-like D1" evidence="9">
    <location>
        <begin position="86"/>
        <end position="141"/>
    </location>
</feature>
<reference evidence="10" key="1">
    <citation type="submission" date="2022-08" db="EMBL/GenBank/DDBJ databases">
        <authorList>
            <person name="Vandamme P."/>
            <person name="Hettiarachchi A."/>
            <person name="Peeters C."/>
            <person name="Cnockaert M."/>
            <person name="Carlier A."/>
        </authorList>
    </citation>
    <scope>NUCLEOTIDE SEQUENCE</scope>
    <source>
        <strain evidence="10">LMG 31809</strain>
    </source>
</reference>
<comment type="subcellular location">
    <subcellularLocation>
        <location evidence="1 5">Bacterial flagellum basal body</location>
    </subcellularLocation>
</comment>
<dbReference type="InterPro" id="IPR037058">
    <property type="entry name" value="Falgellar_hook_FlgE_sf"/>
</dbReference>
<comment type="caution">
    <text evidence="10">The sequence shown here is derived from an EMBL/GenBank/DDBJ whole genome shotgun (WGS) entry which is preliminary data.</text>
</comment>
<evidence type="ECO:0000256" key="4">
    <source>
        <dbReference type="ARBA" id="ARBA00023143"/>
    </source>
</evidence>
<evidence type="ECO:0000256" key="3">
    <source>
        <dbReference type="ARBA" id="ARBA00019015"/>
    </source>
</evidence>
<protein>
    <recommendedName>
        <fullName evidence="3 5">Flagellar hook protein FlgE</fullName>
    </recommendedName>
</protein>
<evidence type="ECO:0000259" key="6">
    <source>
        <dbReference type="Pfam" id="PF00460"/>
    </source>
</evidence>
<comment type="function">
    <text evidence="5">A flexible structure which links the flagellar filament to the drive apparatus in the basal body.</text>
</comment>